<dbReference type="InterPro" id="IPR006311">
    <property type="entry name" value="TAT_signal"/>
</dbReference>
<dbReference type="PANTHER" id="PTHR36507:SF1">
    <property type="entry name" value="BLL1555 PROTEIN"/>
    <property type="match status" value="1"/>
</dbReference>
<dbReference type="OrthoDB" id="11088at2157"/>
<dbReference type="EMBL" id="FOCX01000049">
    <property type="protein sequence ID" value="SEP23029.1"/>
    <property type="molecule type" value="Genomic_DNA"/>
</dbReference>
<dbReference type="GO" id="GO:0005507">
    <property type="term" value="F:copper ion binding"/>
    <property type="evidence" value="ECO:0007669"/>
    <property type="project" value="InterPro"/>
</dbReference>
<feature type="compositionally biased region" description="Acidic residues" evidence="3">
    <location>
        <begin position="53"/>
        <end position="78"/>
    </location>
</feature>
<dbReference type="Gene3D" id="2.60.40.420">
    <property type="entry name" value="Cupredoxins - blue copper proteins"/>
    <property type="match status" value="2"/>
</dbReference>
<evidence type="ECO:0000256" key="1">
    <source>
        <dbReference type="ARBA" id="ARBA00022723"/>
    </source>
</evidence>
<keyword evidence="1" id="KW-0479">Metal-binding</keyword>
<proteinExistence type="predicted"/>
<reference evidence="6" key="1">
    <citation type="submission" date="2016-10" db="EMBL/GenBank/DDBJ databases">
        <authorList>
            <person name="Varghese N."/>
            <person name="Submissions S."/>
        </authorList>
    </citation>
    <scope>NUCLEOTIDE SEQUENCE [LARGE SCALE GENOMIC DNA]</scope>
    <source>
        <strain evidence="6">IBRC-M 10043</strain>
    </source>
</reference>
<keyword evidence="2" id="KW-0186">Copper</keyword>
<feature type="domain" description="Blue (type 1) copper" evidence="4">
    <location>
        <begin position="244"/>
        <end position="323"/>
    </location>
</feature>
<feature type="region of interest" description="Disordered" evidence="3">
    <location>
        <begin position="20"/>
        <end position="92"/>
    </location>
</feature>
<protein>
    <submittedName>
        <fullName evidence="5">Halocyanin domain-containing protein</fullName>
    </submittedName>
</protein>
<dbReference type="Pfam" id="PF00127">
    <property type="entry name" value="Copper-bind"/>
    <property type="match status" value="2"/>
</dbReference>
<dbReference type="PROSITE" id="PS51318">
    <property type="entry name" value="TAT"/>
    <property type="match status" value="1"/>
</dbReference>
<dbReference type="AlphaFoldDB" id="A0A1H8W600"/>
<dbReference type="PANTHER" id="PTHR36507">
    <property type="entry name" value="BLL1555 PROTEIN"/>
    <property type="match status" value="1"/>
</dbReference>
<dbReference type="PROSITE" id="PS51257">
    <property type="entry name" value="PROKAR_LIPOPROTEIN"/>
    <property type="match status" value="1"/>
</dbReference>
<dbReference type="InterPro" id="IPR017533">
    <property type="entry name" value="Halocyanin"/>
</dbReference>
<feature type="compositionally biased region" description="Low complexity" evidence="3">
    <location>
        <begin position="42"/>
        <end position="52"/>
    </location>
</feature>
<gene>
    <name evidence="5" type="ORF">SAMN05216388_104917</name>
</gene>
<feature type="domain" description="Blue (type 1) copper" evidence="4">
    <location>
        <begin position="118"/>
        <end position="201"/>
    </location>
</feature>
<evidence type="ECO:0000313" key="5">
    <source>
        <dbReference type="EMBL" id="SEP23029.1"/>
    </source>
</evidence>
<organism evidence="5 6">
    <name type="scientific">Halorientalis persicus</name>
    <dbReference type="NCBI Taxonomy" id="1367881"/>
    <lineage>
        <taxon>Archaea</taxon>
        <taxon>Methanobacteriati</taxon>
        <taxon>Methanobacteriota</taxon>
        <taxon>Stenosarchaea group</taxon>
        <taxon>Halobacteria</taxon>
        <taxon>Halobacteriales</taxon>
        <taxon>Haloarculaceae</taxon>
        <taxon>Halorientalis</taxon>
    </lineage>
</organism>
<dbReference type="Proteomes" id="UP000198775">
    <property type="component" value="Unassembled WGS sequence"/>
</dbReference>
<accession>A0A1H8W600</accession>
<sequence length="325" mass="34917">MTWQSKRRAFLRTAVVATAAGVAGCSDSGAGDDASGDDEQDGTTTGTPTATPEETDADVETPEEPDEEESAEPDEPAEVQDPKGAVDDWLSNTKNYDGKINDKIRRTDVTIGVGVDDGSGSTFAFGKPAIRVTTGTKIQWDWEDPENAHNVKERNGLFKSGRPVESSGKTYTVTLTEPGVYLYKCANHGGALGMRGAIVVEDQQSLSGSPKVDEWLSEYGEYDGRLADKTGQSSVSVTVGASHDGQNRSFDPVAILVDPGTEVVFEWNGRGGSHDVVWEDGDFGASKTTPDASYSYDVTMDEPGVYRYFCRTDRPYNGRGAVVVR</sequence>
<evidence type="ECO:0000256" key="3">
    <source>
        <dbReference type="SAM" id="MobiDB-lite"/>
    </source>
</evidence>
<evidence type="ECO:0000313" key="6">
    <source>
        <dbReference type="Proteomes" id="UP000198775"/>
    </source>
</evidence>
<dbReference type="RefSeq" id="WP_092664507.1">
    <property type="nucleotide sequence ID" value="NZ_FOCX01000049.1"/>
</dbReference>
<dbReference type="SUPFAM" id="SSF49503">
    <property type="entry name" value="Cupredoxins"/>
    <property type="match status" value="2"/>
</dbReference>
<dbReference type="GO" id="GO:0009055">
    <property type="term" value="F:electron transfer activity"/>
    <property type="evidence" value="ECO:0007669"/>
    <property type="project" value="InterPro"/>
</dbReference>
<dbReference type="InterPro" id="IPR052721">
    <property type="entry name" value="ET_Amicyanin"/>
</dbReference>
<evidence type="ECO:0000256" key="2">
    <source>
        <dbReference type="ARBA" id="ARBA00023008"/>
    </source>
</evidence>
<dbReference type="InterPro" id="IPR008972">
    <property type="entry name" value="Cupredoxin"/>
</dbReference>
<feature type="compositionally biased region" description="Low complexity" evidence="3">
    <location>
        <begin position="20"/>
        <end position="33"/>
    </location>
</feature>
<evidence type="ECO:0000259" key="4">
    <source>
        <dbReference type="Pfam" id="PF00127"/>
    </source>
</evidence>
<name>A0A1H8W600_9EURY</name>
<keyword evidence="6" id="KW-1185">Reference proteome</keyword>
<dbReference type="InterPro" id="IPR000923">
    <property type="entry name" value="BlueCu_1"/>
</dbReference>
<dbReference type="NCBIfam" id="TIGR03102">
    <property type="entry name" value="halo_cynanin"/>
    <property type="match status" value="2"/>
</dbReference>